<dbReference type="OrthoDB" id="6402335at2"/>
<proteinExistence type="predicted"/>
<comment type="caution">
    <text evidence="1">The sequence shown here is derived from an EMBL/GenBank/DDBJ whole genome shotgun (WGS) entry which is preliminary data.</text>
</comment>
<sequence length="445" mass="51714">MSYMPDNNAEYGYYIPSYFHMRINSLAMLSEILEPLQNCKTPHNDEKVLFHEYIHFLQDIGSTIGLINLSNTINIIKGIAETILSSESAVEIPIDLNSLINYKINNSLFEIYIGDVLEIDDMEKLTIREIQIEKTSHIFKGKKYEEFGVIIILDLKFQQMKGVRYKFGSKAIMESISAILQQKIYGDFDFSTFPYNACLRVAQYIIPGFAKKEILLQLAEISLLSYNPGRFFYDSLMEMKKLNYDPKDLISFREWLLNFVKVHDPFENVYLNIRSLFSREVERAKGEINDLLPGGELGNSARWINGKIDALKAKLFSGWTYNAYFTQDPEVGRLEFLNTLTEIGTPLVMNFANIGELVKGQREDEELTKAAIYFPIIDQFYRLFTNNDRSCLQYEFCCELIKDKLVNYKVNENCKSSPWQKILEEEKCPFAILWITWGFSKLQIK</sequence>
<dbReference type="EMBL" id="AHMO02000008">
    <property type="protein sequence ID" value="EQA44712.1"/>
    <property type="molecule type" value="Genomic_DNA"/>
</dbReference>
<organism evidence="1 2">
    <name type="scientific">Leptospira broomii serovar Hurstbridge str. 5399</name>
    <dbReference type="NCBI Taxonomy" id="1049789"/>
    <lineage>
        <taxon>Bacteria</taxon>
        <taxon>Pseudomonadati</taxon>
        <taxon>Spirochaetota</taxon>
        <taxon>Spirochaetia</taxon>
        <taxon>Leptospirales</taxon>
        <taxon>Leptospiraceae</taxon>
        <taxon>Leptospira</taxon>
    </lineage>
</organism>
<evidence type="ECO:0000313" key="2">
    <source>
        <dbReference type="Proteomes" id="UP000015454"/>
    </source>
</evidence>
<gene>
    <name evidence="1" type="ORF">LEP1GSC050_4101</name>
</gene>
<protein>
    <submittedName>
        <fullName evidence="1">Uncharacterized protein</fullName>
    </submittedName>
</protein>
<dbReference type="Proteomes" id="UP000015454">
    <property type="component" value="Unassembled WGS sequence"/>
</dbReference>
<reference evidence="1" key="1">
    <citation type="submission" date="2013-05" db="EMBL/GenBank/DDBJ databases">
        <authorList>
            <person name="Harkins D.M."/>
            <person name="Durkin A.S."/>
            <person name="Brinkac L.M."/>
            <person name="Haft D.H."/>
            <person name="Selengut J.D."/>
            <person name="Sanka R."/>
            <person name="DePew J."/>
            <person name="Purushe J."/>
            <person name="Hartskeerl R.A."/>
            <person name="Ahmed A."/>
            <person name="van der Linden H."/>
            <person name="Goris M.G.A."/>
            <person name="Vinetz J.M."/>
            <person name="Sutton G.G."/>
            <person name="Nierman W.C."/>
            <person name="Fouts D.E."/>
        </authorList>
    </citation>
    <scope>NUCLEOTIDE SEQUENCE [LARGE SCALE GENOMIC DNA]</scope>
    <source>
        <strain evidence="1">5399</strain>
    </source>
</reference>
<dbReference type="RefSeq" id="WP_020987389.1">
    <property type="nucleotide sequence ID" value="NZ_AHMO02000008.1"/>
</dbReference>
<dbReference type="AlphaFoldDB" id="T0FAX5"/>
<evidence type="ECO:0000313" key="1">
    <source>
        <dbReference type="EMBL" id="EQA44712.1"/>
    </source>
</evidence>
<keyword evidence="2" id="KW-1185">Reference proteome</keyword>
<name>T0FAX5_9LEPT</name>
<accession>T0FAX5</accession>